<dbReference type="InterPro" id="IPR019516">
    <property type="entry name" value="Glomulin/ALF4"/>
</dbReference>
<evidence type="ECO:0000313" key="1">
    <source>
        <dbReference type="EnsemblMetazoa" id="XP_014243081.1"/>
    </source>
</evidence>
<dbReference type="InterPro" id="IPR013877">
    <property type="entry name" value="YAP-bd/ALF4/Glomulin"/>
</dbReference>
<keyword evidence="2" id="KW-1185">Reference proteome</keyword>
<dbReference type="OrthoDB" id="619536at2759"/>
<name>A0A8I6RFU5_CIMLE</name>
<evidence type="ECO:0000313" key="2">
    <source>
        <dbReference type="Proteomes" id="UP000494040"/>
    </source>
</evidence>
<protein>
    <recommendedName>
        <fullName evidence="3">Glomulin</fullName>
    </recommendedName>
</protein>
<accession>A0A8I6RFU5</accession>
<dbReference type="AlphaFoldDB" id="A0A8I6RFU5"/>
<dbReference type="PANTHER" id="PTHR15430:SF1">
    <property type="entry name" value="GLOMULIN"/>
    <property type="match status" value="1"/>
</dbReference>
<evidence type="ECO:0008006" key="3">
    <source>
        <dbReference type="Google" id="ProtNLM"/>
    </source>
</evidence>
<dbReference type="GO" id="GO:0005737">
    <property type="term" value="C:cytoplasm"/>
    <property type="evidence" value="ECO:0007669"/>
    <property type="project" value="TreeGrafter"/>
</dbReference>
<organism evidence="1 2">
    <name type="scientific">Cimex lectularius</name>
    <name type="common">Bed bug</name>
    <name type="synonym">Acanthia lectularia</name>
    <dbReference type="NCBI Taxonomy" id="79782"/>
    <lineage>
        <taxon>Eukaryota</taxon>
        <taxon>Metazoa</taxon>
        <taxon>Ecdysozoa</taxon>
        <taxon>Arthropoda</taxon>
        <taxon>Hexapoda</taxon>
        <taxon>Insecta</taxon>
        <taxon>Pterygota</taxon>
        <taxon>Neoptera</taxon>
        <taxon>Paraneoptera</taxon>
        <taxon>Hemiptera</taxon>
        <taxon>Heteroptera</taxon>
        <taxon>Panheteroptera</taxon>
        <taxon>Cimicomorpha</taxon>
        <taxon>Cimicidae</taxon>
        <taxon>Cimex</taxon>
    </lineage>
</organism>
<dbReference type="GeneID" id="106663059"/>
<dbReference type="PANTHER" id="PTHR15430">
    <property type="entry name" value="GLOMULIN"/>
    <property type="match status" value="1"/>
</dbReference>
<dbReference type="KEGG" id="clec:106663059"/>
<dbReference type="RefSeq" id="XP_014243081.1">
    <property type="nucleotide sequence ID" value="XM_014387595.2"/>
</dbReference>
<proteinExistence type="predicted"/>
<reference evidence="1" key="1">
    <citation type="submission" date="2022-01" db="UniProtKB">
        <authorList>
            <consortium name="EnsemblMetazoa"/>
        </authorList>
    </citation>
    <scope>IDENTIFICATION</scope>
</reference>
<sequence>MGSRKTTVNMPDDQKELIENVRQCLEENRVSDAWDLTFGEENKKLVGSCSQELFSVVSKYLNEDSALKNTVVFEYAKDLVRQIADQHEPEETLLELLEFVETADVTGFLIYTDALKTCLHKMPNKRGTSIIWVCNTIVRYLCDMDLPKEIEDEKYDCFLEEDSAEAKNIIKVYNSIINMFEPFVREVETGQFEVKEKHRVEYVETILKFLLKLLGRPLAFMDLETKSYYEISCKIIKFISVYKHDPLHYLSCIDVNCSVYDALSSTTVDADYTNLSLMVFYHMLFKHKLGLNEIAHVYSIEYILENILTMTHDVLTMRNPPTQLKATEMTLKFFERVCDKSLSINNLPFTVVSKFIEVLTHTMVYSDTKTIRQKSVQIYKQFLYKFNSEGRFRLITSLDKTGDPGLVGYGLTILKDFIVETLDKNDSQDLKEFTGTKLKYLLQQFCTMDLNDDLVRNSDRIISTLNLLRFIVIRDQDNITGIAQYIEKLEDDYLTPLKHRIEVMRREHVFEKDGLIKCQERGSESDVKKVLGLTCDVPIDEQIKALDKSFTILDLIDSLRSRLSMFIYSKVNKVEIPIDT</sequence>
<dbReference type="EnsemblMetazoa" id="XM_014387595.2">
    <property type="protein sequence ID" value="XP_014243081.1"/>
    <property type="gene ID" value="LOC106663059"/>
</dbReference>
<dbReference type="Proteomes" id="UP000494040">
    <property type="component" value="Unassembled WGS sequence"/>
</dbReference>
<dbReference type="Pfam" id="PF08568">
    <property type="entry name" value="Kinetochor_Ybp2"/>
    <property type="match status" value="1"/>
</dbReference>
<dbReference type="GO" id="GO:0055105">
    <property type="term" value="F:ubiquitin-protein transferase inhibitor activity"/>
    <property type="evidence" value="ECO:0007669"/>
    <property type="project" value="TreeGrafter"/>
</dbReference>